<dbReference type="InterPro" id="IPR013325">
    <property type="entry name" value="RNA_pol_sigma_r2"/>
</dbReference>
<evidence type="ECO:0000256" key="4">
    <source>
        <dbReference type="ARBA" id="ARBA00023125"/>
    </source>
</evidence>
<proteinExistence type="inferred from homology"/>
<dbReference type="CDD" id="cd06171">
    <property type="entry name" value="Sigma70_r4"/>
    <property type="match status" value="1"/>
</dbReference>
<dbReference type="Gene3D" id="1.10.1740.10">
    <property type="match status" value="1"/>
</dbReference>
<evidence type="ECO:0000256" key="2">
    <source>
        <dbReference type="ARBA" id="ARBA00023015"/>
    </source>
</evidence>
<accession>A0A556N379</accession>
<dbReference type="InterPro" id="IPR036388">
    <property type="entry name" value="WH-like_DNA-bd_sf"/>
</dbReference>
<dbReference type="PANTHER" id="PTHR43133">
    <property type="entry name" value="RNA POLYMERASE ECF-TYPE SIGMA FACTO"/>
    <property type="match status" value="1"/>
</dbReference>
<dbReference type="SUPFAM" id="SSF88946">
    <property type="entry name" value="Sigma2 domain of RNA polymerase sigma factors"/>
    <property type="match status" value="1"/>
</dbReference>
<dbReference type="InterPro" id="IPR014284">
    <property type="entry name" value="RNA_pol_sigma-70_dom"/>
</dbReference>
<protein>
    <submittedName>
        <fullName evidence="8">RNA polymerase sigma factor</fullName>
    </submittedName>
</protein>
<dbReference type="InterPro" id="IPR007627">
    <property type="entry name" value="RNA_pol_sigma70_r2"/>
</dbReference>
<keyword evidence="3" id="KW-0731">Sigma factor</keyword>
<dbReference type="GO" id="GO:0016987">
    <property type="term" value="F:sigma factor activity"/>
    <property type="evidence" value="ECO:0007669"/>
    <property type="project" value="UniProtKB-KW"/>
</dbReference>
<dbReference type="GO" id="GO:0003677">
    <property type="term" value="F:DNA binding"/>
    <property type="evidence" value="ECO:0007669"/>
    <property type="project" value="UniProtKB-KW"/>
</dbReference>
<evidence type="ECO:0000313" key="8">
    <source>
        <dbReference type="EMBL" id="TSJ46654.1"/>
    </source>
</evidence>
<name>A0A556N379_9FLAO</name>
<dbReference type="InterPro" id="IPR039425">
    <property type="entry name" value="RNA_pol_sigma-70-like"/>
</dbReference>
<feature type="domain" description="RNA polymerase sigma factor 70 region 4 type 2" evidence="7">
    <location>
        <begin position="99"/>
        <end position="150"/>
    </location>
</feature>
<dbReference type="RefSeq" id="WP_144332191.1">
    <property type="nucleotide sequence ID" value="NZ_VLPL01000002.1"/>
</dbReference>
<dbReference type="Gene3D" id="1.10.10.10">
    <property type="entry name" value="Winged helix-like DNA-binding domain superfamily/Winged helix DNA-binding domain"/>
    <property type="match status" value="1"/>
</dbReference>
<keyword evidence="2" id="KW-0805">Transcription regulation</keyword>
<dbReference type="InterPro" id="IPR013249">
    <property type="entry name" value="RNA_pol_sigma70_r4_t2"/>
</dbReference>
<evidence type="ECO:0000256" key="1">
    <source>
        <dbReference type="ARBA" id="ARBA00010641"/>
    </source>
</evidence>
<dbReference type="GO" id="GO:0006352">
    <property type="term" value="P:DNA-templated transcription initiation"/>
    <property type="evidence" value="ECO:0007669"/>
    <property type="project" value="InterPro"/>
</dbReference>
<dbReference type="AlphaFoldDB" id="A0A556N379"/>
<gene>
    <name evidence="8" type="ORF">FO442_05705</name>
</gene>
<dbReference type="OrthoDB" id="659855at2"/>
<comment type="similarity">
    <text evidence="1">Belongs to the sigma-70 factor family. ECF subfamily.</text>
</comment>
<evidence type="ECO:0000259" key="7">
    <source>
        <dbReference type="Pfam" id="PF08281"/>
    </source>
</evidence>
<dbReference type="EMBL" id="VLPL01000002">
    <property type="protein sequence ID" value="TSJ46654.1"/>
    <property type="molecule type" value="Genomic_DNA"/>
</dbReference>
<dbReference type="SUPFAM" id="SSF88659">
    <property type="entry name" value="Sigma3 and sigma4 domains of RNA polymerase sigma factors"/>
    <property type="match status" value="1"/>
</dbReference>
<dbReference type="PANTHER" id="PTHR43133:SF8">
    <property type="entry name" value="RNA POLYMERASE SIGMA FACTOR HI_1459-RELATED"/>
    <property type="match status" value="1"/>
</dbReference>
<dbReference type="InterPro" id="IPR013324">
    <property type="entry name" value="RNA_pol_sigma_r3/r4-like"/>
</dbReference>
<keyword evidence="4" id="KW-0238">DNA-binding</keyword>
<evidence type="ECO:0000256" key="5">
    <source>
        <dbReference type="ARBA" id="ARBA00023163"/>
    </source>
</evidence>
<comment type="caution">
    <text evidence="8">The sequence shown here is derived from an EMBL/GenBank/DDBJ whole genome shotgun (WGS) entry which is preliminary data.</text>
</comment>
<sequence length="161" mass="18950">MTRKEYNEAVELYADNLYRFVVKHTQNRMLSEDVIQETFAKVWEKHESIEASKAKSYLFTTAYHQMVDVLKKEKRTTGFDGQDVKQDDALSHLFDVQKTLQEAVNRLPEIQKTVILLRDYEGYNYNEIAEITALNESQVKVYIFRARQTLKNYLKSTELVA</sequence>
<reference evidence="8 9" key="1">
    <citation type="submission" date="2019-07" db="EMBL/GenBank/DDBJ databases">
        <authorList>
            <person name="Huq M.A."/>
        </authorList>
    </citation>
    <scope>NUCLEOTIDE SEQUENCE [LARGE SCALE GENOMIC DNA]</scope>
    <source>
        <strain evidence="8 9">MAH-3</strain>
    </source>
</reference>
<keyword evidence="5" id="KW-0804">Transcription</keyword>
<organism evidence="8 9">
    <name type="scientific">Fluviicola chungangensis</name>
    <dbReference type="NCBI Taxonomy" id="2597671"/>
    <lineage>
        <taxon>Bacteria</taxon>
        <taxon>Pseudomonadati</taxon>
        <taxon>Bacteroidota</taxon>
        <taxon>Flavobacteriia</taxon>
        <taxon>Flavobacteriales</taxon>
        <taxon>Crocinitomicaceae</taxon>
        <taxon>Fluviicola</taxon>
    </lineage>
</organism>
<keyword evidence="9" id="KW-1185">Reference proteome</keyword>
<feature type="domain" description="RNA polymerase sigma-70 region 2" evidence="6">
    <location>
        <begin position="10"/>
        <end position="76"/>
    </location>
</feature>
<dbReference type="NCBIfam" id="TIGR02937">
    <property type="entry name" value="sigma70-ECF"/>
    <property type="match status" value="1"/>
</dbReference>
<dbReference type="Pfam" id="PF08281">
    <property type="entry name" value="Sigma70_r4_2"/>
    <property type="match status" value="1"/>
</dbReference>
<evidence type="ECO:0000256" key="3">
    <source>
        <dbReference type="ARBA" id="ARBA00023082"/>
    </source>
</evidence>
<dbReference type="Pfam" id="PF04542">
    <property type="entry name" value="Sigma70_r2"/>
    <property type="match status" value="1"/>
</dbReference>
<evidence type="ECO:0000259" key="6">
    <source>
        <dbReference type="Pfam" id="PF04542"/>
    </source>
</evidence>
<evidence type="ECO:0000313" key="9">
    <source>
        <dbReference type="Proteomes" id="UP000316008"/>
    </source>
</evidence>
<dbReference type="Proteomes" id="UP000316008">
    <property type="component" value="Unassembled WGS sequence"/>
</dbReference>